<dbReference type="NCBIfam" id="TIGR00745">
    <property type="entry name" value="apbA_panE"/>
    <property type="match status" value="1"/>
</dbReference>
<dbReference type="EMBL" id="CP002551">
    <property type="protein sequence ID" value="ADZ09774.1"/>
    <property type="molecule type" value="Genomic_DNA"/>
</dbReference>
<dbReference type="GO" id="GO:0005737">
    <property type="term" value="C:cytoplasm"/>
    <property type="evidence" value="ECO:0007669"/>
    <property type="project" value="TreeGrafter"/>
</dbReference>
<dbReference type="PANTHER" id="PTHR43765:SF2">
    <property type="entry name" value="2-DEHYDROPANTOATE 2-REDUCTASE"/>
    <property type="match status" value="1"/>
</dbReference>
<gene>
    <name evidence="12" type="ordered locus">Metbo_1544</name>
</gene>
<evidence type="ECO:0000256" key="1">
    <source>
        <dbReference type="ARBA" id="ARBA00004724"/>
    </source>
</evidence>
<dbReference type="InterPro" id="IPR050838">
    <property type="entry name" value="Ketopantoate_reductase"/>
</dbReference>
<name>F0T8U6_METLA</name>
<evidence type="ECO:0000313" key="13">
    <source>
        <dbReference type="Proteomes" id="UP000007490"/>
    </source>
</evidence>
<dbReference type="STRING" id="877455.Metbo_1544"/>
<evidence type="ECO:0000256" key="7">
    <source>
        <dbReference type="ARBA" id="ARBA00032024"/>
    </source>
</evidence>
<dbReference type="InterPro" id="IPR008927">
    <property type="entry name" value="6-PGluconate_DH-like_C_sf"/>
</dbReference>
<dbReference type="GO" id="GO:0015940">
    <property type="term" value="P:pantothenate biosynthetic process"/>
    <property type="evidence" value="ECO:0007669"/>
    <property type="project" value="InterPro"/>
</dbReference>
<evidence type="ECO:0000256" key="2">
    <source>
        <dbReference type="ARBA" id="ARBA00007870"/>
    </source>
</evidence>
<dbReference type="GO" id="GO:0015937">
    <property type="term" value="P:coenzyme A biosynthetic process"/>
    <property type="evidence" value="ECO:0007669"/>
    <property type="project" value="UniProtKB-UniPathway"/>
</dbReference>
<dbReference type="InterPro" id="IPR036291">
    <property type="entry name" value="NAD(P)-bd_dom_sf"/>
</dbReference>
<dbReference type="OrthoDB" id="201845at2157"/>
<dbReference type="UniPathway" id="UPA00241"/>
<dbReference type="GO" id="GO:0008677">
    <property type="term" value="F:2-dehydropantoate 2-reductase activity"/>
    <property type="evidence" value="ECO:0007669"/>
    <property type="project" value="UniProtKB-EC"/>
</dbReference>
<evidence type="ECO:0000256" key="5">
    <source>
        <dbReference type="ARBA" id="ARBA00022993"/>
    </source>
</evidence>
<evidence type="ECO:0000256" key="9">
    <source>
        <dbReference type="ARBA" id="ARBA00048196"/>
    </source>
</evidence>
<evidence type="ECO:0000256" key="8">
    <source>
        <dbReference type="ARBA" id="ARBA00047506"/>
    </source>
</evidence>
<accession>F0T8U6</accession>
<comment type="catalytic activity">
    <reaction evidence="8">
        <text>(R)-pantoate + NADP(+) = 2-dehydropantoate + NADPH + H(+)</text>
        <dbReference type="Rhea" id="RHEA:16233"/>
        <dbReference type="ChEBI" id="CHEBI:11561"/>
        <dbReference type="ChEBI" id="CHEBI:15378"/>
        <dbReference type="ChEBI" id="CHEBI:15980"/>
        <dbReference type="ChEBI" id="CHEBI:57783"/>
        <dbReference type="ChEBI" id="CHEBI:58349"/>
        <dbReference type="EC" id="1.1.1.169"/>
    </reaction>
    <physiologicalReaction direction="right-to-left" evidence="8">
        <dbReference type="Rhea" id="RHEA:16235"/>
    </physiologicalReaction>
</comment>
<dbReference type="Gene3D" id="1.10.1040.10">
    <property type="entry name" value="N-(1-d-carboxylethyl)-l-norvaline Dehydrogenase, domain 2"/>
    <property type="match status" value="1"/>
</dbReference>
<dbReference type="InterPro" id="IPR013328">
    <property type="entry name" value="6PGD_dom2"/>
</dbReference>
<feature type="domain" description="Ketopantoate reductase C-terminal" evidence="11">
    <location>
        <begin position="182"/>
        <end position="323"/>
    </location>
</feature>
<comment type="catalytic activity">
    <reaction evidence="9">
        <text>(R)-pantoate + NAD(+) = 2-dehydropantoate + NADH + H(+)</text>
        <dbReference type="Rhea" id="RHEA:61292"/>
        <dbReference type="ChEBI" id="CHEBI:11561"/>
        <dbReference type="ChEBI" id="CHEBI:15378"/>
        <dbReference type="ChEBI" id="CHEBI:15980"/>
        <dbReference type="ChEBI" id="CHEBI:57540"/>
        <dbReference type="ChEBI" id="CHEBI:57945"/>
    </reaction>
    <physiologicalReaction direction="right-to-left" evidence="9">
        <dbReference type="Rhea" id="RHEA:61294"/>
    </physiologicalReaction>
</comment>
<keyword evidence="6" id="KW-0560">Oxidoreductase</keyword>
<comment type="pathway">
    <text evidence="1">Cofactor biosynthesis; coenzyme A biosynthesis.</text>
</comment>
<sequence length="351" mass="37813">METVEFERIGIMGAGSLGIILGAYIAEKRQVDLIVSSKATADALTTNGARVVGKVNKTVPVHALRAKDMEGTYDLFLYMVKQTANGTAIPQMLDHSHDNTVVCTLQNGLPELAVSEAFSQDRTVGAPVSWGATAIEPGVSMLTTPINEAYFALGSMTPRGSKYLPNIQAILELMCTVHTSDNLLSLRWSKLVINTVMTGTSTAIGGSFAKVFDNDWALKSAAYVGRETIEVISASGTSMGIGELDFSKIFSFDSDETISKTMKNIYNLWNGSRQAEASMRQDLLKGRKCEVDSINGIVVDVGKKHEVLTPMNDLIVDIIHAKEAGTIPVNASCKALFEAKIAEIETASKVR</sequence>
<organism evidence="12 13">
    <name type="scientific">Methanobacterium lacus (strain AL-21)</name>
    <dbReference type="NCBI Taxonomy" id="877455"/>
    <lineage>
        <taxon>Archaea</taxon>
        <taxon>Methanobacteriati</taxon>
        <taxon>Methanobacteriota</taxon>
        <taxon>Methanomada group</taxon>
        <taxon>Methanobacteria</taxon>
        <taxon>Methanobacteriales</taxon>
        <taxon>Methanobacteriaceae</taxon>
        <taxon>Methanobacterium</taxon>
    </lineage>
</organism>
<dbReference type="Pfam" id="PF08546">
    <property type="entry name" value="ApbA_C"/>
    <property type="match status" value="1"/>
</dbReference>
<evidence type="ECO:0000259" key="10">
    <source>
        <dbReference type="Pfam" id="PF02558"/>
    </source>
</evidence>
<dbReference type="AlphaFoldDB" id="F0T8U6"/>
<evidence type="ECO:0000256" key="6">
    <source>
        <dbReference type="ARBA" id="ARBA00023002"/>
    </source>
</evidence>
<keyword evidence="5" id="KW-0173">Coenzyme A biosynthesis</keyword>
<dbReference type="Gene3D" id="3.40.50.720">
    <property type="entry name" value="NAD(P)-binding Rossmann-like Domain"/>
    <property type="match status" value="1"/>
</dbReference>
<dbReference type="InterPro" id="IPR013332">
    <property type="entry name" value="KPR_N"/>
</dbReference>
<dbReference type="HOGENOM" id="CLU_031468_0_0_2"/>
<keyword evidence="4" id="KW-0521">NADP</keyword>
<evidence type="ECO:0000256" key="3">
    <source>
        <dbReference type="ARBA" id="ARBA00013014"/>
    </source>
</evidence>
<dbReference type="Proteomes" id="UP000007490">
    <property type="component" value="Chromosome"/>
</dbReference>
<dbReference type="PANTHER" id="PTHR43765">
    <property type="entry name" value="2-DEHYDROPANTOATE 2-REDUCTASE-RELATED"/>
    <property type="match status" value="1"/>
</dbReference>
<comment type="similarity">
    <text evidence="2">Belongs to the ketopantoate reductase family.</text>
</comment>
<dbReference type="GO" id="GO:0050661">
    <property type="term" value="F:NADP binding"/>
    <property type="evidence" value="ECO:0007669"/>
    <property type="project" value="TreeGrafter"/>
</dbReference>
<dbReference type="RefSeq" id="WP_013645125.1">
    <property type="nucleotide sequence ID" value="NC_015216.1"/>
</dbReference>
<evidence type="ECO:0000259" key="11">
    <source>
        <dbReference type="Pfam" id="PF08546"/>
    </source>
</evidence>
<dbReference type="SUPFAM" id="SSF51735">
    <property type="entry name" value="NAD(P)-binding Rossmann-fold domains"/>
    <property type="match status" value="1"/>
</dbReference>
<dbReference type="EC" id="1.1.1.169" evidence="3"/>
<keyword evidence="13" id="KW-1185">Reference proteome</keyword>
<proteinExistence type="inferred from homology"/>
<dbReference type="InterPro" id="IPR003710">
    <property type="entry name" value="ApbA"/>
</dbReference>
<evidence type="ECO:0000256" key="4">
    <source>
        <dbReference type="ARBA" id="ARBA00022857"/>
    </source>
</evidence>
<reference evidence="13" key="1">
    <citation type="submission" date="2011-02" db="EMBL/GenBank/DDBJ databases">
        <title>Complete sequence of Methanobacterium sp. AL-21.</title>
        <authorList>
            <consortium name="US DOE Joint Genome Institute"/>
            <person name="Lucas S."/>
            <person name="Copeland A."/>
            <person name="Lapidus A."/>
            <person name="Cheng J.-F."/>
            <person name="Goodwin L."/>
            <person name="Pitluck S."/>
            <person name="Chertkov O."/>
            <person name="Detter J.C."/>
            <person name="Han C."/>
            <person name="Tapia R."/>
            <person name="Land M."/>
            <person name="Hauser L."/>
            <person name="Kyrpides N."/>
            <person name="Ivanova N."/>
            <person name="Mikhailova N."/>
            <person name="Pagani I."/>
            <person name="Cadillo-Quiroz H."/>
            <person name="Imachi H."/>
            <person name="Zinder S."/>
            <person name="Liu W."/>
            <person name="Woyke T."/>
        </authorList>
    </citation>
    <scope>NUCLEOTIDE SEQUENCE [LARGE SCALE GENOMIC DNA]</scope>
    <source>
        <strain evidence="13">AL-21</strain>
    </source>
</reference>
<protein>
    <recommendedName>
        <fullName evidence="3">2-dehydropantoate 2-reductase</fullName>
        <ecNumber evidence="3">1.1.1.169</ecNumber>
    </recommendedName>
    <alternativeName>
        <fullName evidence="7">Ketopantoate reductase</fullName>
    </alternativeName>
</protein>
<evidence type="ECO:0000313" key="12">
    <source>
        <dbReference type="EMBL" id="ADZ09774.1"/>
    </source>
</evidence>
<reference evidence="12 13" key="2">
    <citation type="journal article" date="2014" name="Int. J. Syst. Evol. Microbiol.">
        <title>Methanobacterium paludis sp. nov. and a novel strain of Methanobacterium lacus isolated from northern peatlands.</title>
        <authorList>
            <person name="Cadillo-Quiroz H."/>
            <person name="Brauer S.L."/>
            <person name="Goodson N."/>
            <person name="Yavitt J.B."/>
            <person name="Zinder S.H."/>
        </authorList>
    </citation>
    <scope>NUCLEOTIDE SEQUENCE [LARGE SCALE GENOMIC DNA]</scope>
    <source>
        <strain evidence="12 13">AL-21</strain>
    </source>
</reference>
<dbReference type="Pfam" id="PF02558">
    <property type="entry name" value="ApbA"/>
    <property type="match status" value="1"/>
</dbReference>
<feature type="domain" description="Ketopantoate reductase N-terminal" evidence="10">
    <location>
        <begin position="9"/>
        <end position="144"/>
    </location>
</feature>
<dbReference type="eggNOG" id="arCOG04139">
    <property type="taxonomic scope" value="Archaea"/>
</dbReference>
<dbReference type="SUPFAM" id="SSF48179">
    <property type="entry name" value="6-phosphogluconate dehydrogenase C-terminal domain-like"/>
    <property type="match status" value="1"/>
</dbReference>
<dbReference type="InterPro" id="IPR013752">
    <property type="entry name" value="KPA_reductase"/>
</dbReference>
<dbReference type="GeneID" id="10278000"/>
<dbReference type="KEGG" id="mel:Metbo_1544"/>